<accession>A0A1W0X5U7</accession>
<evidence type="ECO:0000313" key="1">
    <source>
        <dbReference type="EMBL" id="OQV22720.1"/>
    </source>
</evidence>
<organism evidence="1 2">
    <name type="scientific">Hypsibius exemplaris</name>
    <name type="common">Freshwater tardigrade</name>
    <dbReference type="NCBI Taxonomy" id="2072580"/>
    <lineage>
        <taxon>Eukaryota</taxon>
        <taxon>Metazoa</taxon>
        <taxon>Ecdysozoa</taxon>
        <taxon>Tardigrada</taxon>
        <taxon>Eutardigrada</taxon>
        <taxon>Parachela</taxon>
        <taxon>Hypsibioidea</taxon>
        <taxon>Hypsibiidae</taxon>
        <taxon>Hypsibius</taxon>
    </lineage>
</organism>
<protein>
    <submittedName>
        <fullName evidence="1">Uncharacterized protein</fullName>
    </submittedName>
</protein>
<keyword evidence="2" id="KW-1185">Reference proteome</keyword>
<sequence length="238" mass="27231">ELGMSILGLEIEEQDLSESESYFPRRKKRRYETDNELTVYETGKRFLRGPCDPAWTILPQNSVPQWTTVGQQKEPRYSERSDGFKHNLLVSSYQQYETEQFLPSFDFLDSNPRSLSGGLEPIETILFFRNASLERSPPSLPTTAQAVALAIQVVFGDQFSRWQRCMDRALNHAEIPHQPETTLETMIEALSYHNADKHQQGAEIREYVAGDERTGSVHHTERYNLAGNGVVFGFGNRN</sequence>
<name>A0A1W0X5U7_HYPEX</name>
<dbReference type="Proteomes" id="UP000192578">
    <property type="component" value="Unassembled WGS sequence"/>
</dbReference>
<dbReference type="EMBL" id="MTYJ01000015">
    <property type="protein sequence ID" value="OQV22720.1"/>
    <property type="molecule type" value="Genomic_DNA"/>
</dbReference>
<comment type="caution">
    <text evidence="1">The sequence shown here is derived from an EMBL/GenBank/DDBJ whole genome shotgun (WGS) entry which is preliminary data.</text>
</comment>
<gene>
    <name evidence="1" type="ORF">BV898_03160</name>
</gene>
<reference evidence="2" key="1">
    <citation type="submission" date="2017-01" db="EMBL/GenBank/DDBJ databases">
        <title>Comparative genomics of anhydrobiosis in the tardigrade Hypsibius dujardini.</title>
        <authorList>
            <person name="Yoshida Y."/>
            <person name="Koutsovoulos G."/>
            <person name="Laetsch D."/>
            <person name="Stevens L."/>
            <person name="Kumar S."/>
            <person name="Horikawa D."/>
            <person name="Ishino K."/>
            <person name="Komine S."/>
            <person name="Tomita M."/>
            <person name="Blaxter M."/>
            <person name="Arakawa K."/>
        </authorList>
    </citation>
    <scope>NUCLEOTIDE SEQUENCE [LARGE SCALE GENOMIC DNA]</scope>
    <source>
        <strain evidence="2">Z151</strain>
    </source>
</reference>
<evidence type="ECO:0000313" key="2">
    <source>
        <dbReference type="Proteomes" id="UP000192578"/>
    </source>
</evidence>
<feature type="non-terminal residue" evidence="1">
    <location>
        <position position="1"/>
    </location>
</feature>
<proteinExistence type="predicted"/>
<dbReference type="AlphaFoldDB" id="A0A1W0X5U7"/>